<dbReference type="InterPro" id="IPR037185">
    <property type="entry name" value="EmrE-like"/>
</dbReference>
<dbReference type="EMBL" id="CP098747">
    <property type="protein sequence ID" value="USG60847.1"/>
    <property type="molecule type" value="Genomic_DNA"/>
</dbReference>
<evidence type="ECO:0000313" key="7">
    <source>
        <dbReference type="EMBL" id="USG60847.1"/>
    </source>
</evidence>
<dbReference type="Proteomes" id="UP001056291">
    <property type="component" value="Chromosome"/>
</dbReference>
<evidence type="ECO:0000259" key="6">
    <source>
        <dbReference type="Pfam" id="PF00892"/>
    </source>
</evidence>
<feature type="transmembrane region" description="Helical" evidence="5">
    <location>
        <begin position="142"/>
        <end position="159"/>
    </location>
</feature>
<feature type="transmembrane region" description="Helical" evidence="5">
    <location>
        <begin position="208"/>
        <end position="228"/>
    </location>
</feature>
<feature type="transmembrane region" description="Helical" evidence="5">
    <location>
        <begin position="33"/>
        <end position="54"/>
    </location>
</feature>
<name>A0ABY4W1L1_9PROT</name>
<evidence type="ECO:0000256" key="2">
    <source>
        <dbReference type="ARBA" id="ARBA00022692"/>
    </source>
</evidence>
<dbReference type="Pfam" id="PF00892">
    <property type="entry name" value="EamA"/>
    <property type="match status" value="2"/>
</dbReference>
<evidence type="ECO:0000256" key="4">
    <source>
        <dbReference type="ARBA" id="ARBA00023136"/>
    </source>
</evidence>
<proteinExistence type="predicted"/>
<comment type="subcellular location">
    <subcellularLocation>
        <location evidence="1">Membrane</location>
        <topology evidence="1">Multi-pass membrane protein</topology>
    </subcellularLocation>
</comment>
<reference evidence="7" key="1">
    <citation type="submission" date="2022-06" db="EMBL/GenBank/DDBJ databases">
        <title>Sneathiella actinostolidae sp. nov., isolated from a sea anemonein the Western Pacific Ocean.</title>
        <authorList>
            <person name="Wei M.J."/>
        </authorList>
    </citation>
    <scope>NUCLEOTIDE SEQUENCE</scope>
    <source>
        <strain evidence="7">PHK-P5</strain>
    </source>
</reference>
<evidence type="ECO:0000256" key="3">
    <source>
        <dbReference type="ARBA" id="ARBA00022989"/>
    </source>
</evidence>
<feature type="transmembrane region" description="Helical" evidence="5">
    <location>
        <begin position="261"/>
        <end position="279"/>
    </location>
</feature>
<dbReference type="PANTHER" id="PTHR32322:SF9">
    <property type="entry name" value="AMINO-ACID METABOLITE EFFLUX PUMP-RELATED"/>
    <property type="match status" value="1"/>
</dbReference>
<keyword evidence="4 5" id="KW-0472">Membrane</keyword>
<feature type="domain" description="EamA" evidence="6">
    <location>
        <begin position="142"/>
        <end position="278"/>
    </location>
</feature>
<feature type="transmembrane region" description="Helical" evidence="5">
    <location>
        <begin position="235"/>
        <end position="255"/>
    </location>
</feature>
<feature type="domain" description="EamA" evidence="6">
    <location>
        <begin position="6"/>
        <end position="130"/>
    </location>
</feature>
<feature type="transmembrane region" description="Helical" evidence="5">
    <location>
        <begin position="117"/>
        <end position="136"/>
    </location>
</feature>
<accession>A0ABY4W1L1</accession>
<evidence type="ECO:0000313" key="8">
    <source>
        <dbReference type="Proteomes" id="UP001056291"/>
    </source>
</evidence>
<dbReference type="InterPro" id="IPR050638">
    <property type="entry name" value="AA-Vitamin_Transporters"/>
</dbReference>
<dbReference type="PANTHER" id="PTHR32322">
    <property type="entry name" value="INNER MEMBRANE TRANSPORTER"/>
    <property type="match status" value="1"/>
</dbReference>
<keyword evidence="8" id="KW-1185">Reference proteome</keyword>
<keyword evidence="2 5" id="KW-0812">Transmembrane</keyword>
<feature type="transmembrane region" description="Helical" evidence="5">
    <location>
        <begin position="61"/>
        <end position="80"/>
    </location>
</feature>
<dbReference type="RefSeq" id="WP_251933732.1">
    <property type="nucleotide sequence ID" value="NZ_CP098747.1"/>
</dbReference>
<feature type="transmembrane region" description="Helical" evidence="5">
    <location>
        <begin position="86"/>
        <end position="108"/>
    </location>
</feature>
<gene>
    <name evidence="7" type="ORF">NBZ79_16945</name>
</gene>
<dbReference type="InterPro" id="IPR000620">
    <property type="entry name" value="EamA_dom"/>
</dbReference>
<sequence>MTLPHIALALAISVIWGLTFVASKIGLDHYSPLFFTSLRFLLVAGLLLPFLRVVKGSMKSVLWIAVTVGIFHFSFMYLGIEAAGGVTAVAIASQMIAPFSLLLAVIFLKETIGWRRILGIVLAFTGVMVLGFDPVIFSQIEGVILVTIAALFMSVGLVLMRQIKNVGTMNMQAWIATISGPPLLLLSLGTETGQWASILATDWEAAGAIAFIVVITTIISHGSWYYLLQRYPIAVLTPFGLLAPIFGVVFGVIFFSEPISVKFVLGASITLVGVAIINMRNAGKNKILSQEPEF</sequence>
<evidence type="ECO:0000256" key="1">
    <source>
        <dbReference type="ARBA" id="ARBA00004141"/>
    </source>
</evidence>
<feature type="transmembrane region" description="Helical" evidence="5">
    <location>
        <begin position="171"/>
        <end position="188"/>
    </location>
</feature>
<evidence type="ECO:0000256" key="5">
    <source>
        <dbReference type="SAM" id="Phobius"/>
    </source>
</evidence>
<organism evidence="7 8">
    <name type="scientific">Sneathiella marina</name>
    <dbReference type="NCBI Taxonomy" id="2950108"/>
    <lineage>
        <taxon>Bacteria</taxon>
        <taxon>Pseudomonadati</taxon>
        <taxon>Pseudomonadota</taxon>
        <taxon>Alphaproteobacteria</taxon>
        <taxon>Sneathiellales</taxon>
        <taxon>Sneathiellaceae</taxon>
        <taxon>Sneathiella</taxon>
    </lineage>
</organism>
<protein>
    <submittedName>
        <fullName evidence="7">DMT family transporter</fullName>
    </submittedName>
</protein>
<keyword evidence="3 5" id="KW-1133">Transmembrane helix</keyword>
<dbReference type="SUPFAM" id="SSF103481">
    <property type="entry name" value="Multidrug resistance efflux transporter EmrE"/>
    <property type="match status" value="2"/>
</dbReference>